<protein>
    <submittedName>
        <fullName evidence="1">Uncharacterized protein</fullName>
    </submittedName>
</protein>
<sequence length="143" mass="16103">MDELAKVLSFIDERKNFAAAKSVLKSSKCPGKITKSNNQAKQRQSSLLSMFPKCIEEEEESVLVALSLSMQDQGRRQMKGKYSSNDSQVSGVLLPHEAQAISTTRLLTILKSSSKPFDVQKFKRLEIDNSDGKKMPHFRLPRE</sequence>
<name>A0A098VPH0_9MICR</name>
<organism evidence="1 2">
    <name type="scientific">Mitosporidium daphniae</name>
    <dbReference type="NCBI Taxonomy" id="1485682"/>
    <lineage>
        <taxon>Eukaryota</taxon>
        <taxon>Fungi</taxon>
        <taxon>Fungi incertae sedis</taxon>
        <taxon>Microsporidia</taxon>
        <taxon>Mitosporidium</taxon>
    </lineage>
</organism>
<accession>A0A098VPH0</accession>
<dbReference type="HOGENOM" id="CLU_1806653_0_0_1"/>
<evidence type="ECO:0000313" key="2">
    <source>
        <dbReference type="Proteomes" id="UP000029725"/>
    </source>
</evidence>
<dbReference type="Proteomes" id="UP000029725">
    <property type="component" value="Unassembled WGS sequence"/>
</dbReference>
<gene>
    <name evidence="1" type="ORF">DI09_50p50</name>
</gene>
<reference evidence="1 2" key="1">
    <citation type="submission" date="2014-04" db="EMBL/GenBank/DDBJ databases">
        <title>A new species of microsporidia sheds light on the evolution of extreme parasitism.</title>
        <authorList>
            <person name="Haag K.L."/>
            <person name="James T.Y."/>
            <person name="Larsson R."/>
            <person name="Schaer T.M."/>
            <person name="Refardt D."/>
            <person name="Pombert J.-F."/>
            <person name="Ebert D."/>
        </authorList>
    </citation>
    <scope>NUCLEOTIDE SEQUENCE [LARGE SCALE GENOMIC DNA]</scope>
    <source>
        <strain evidence="1 2">UGP3</strain>
        <tissue evidence="1">Spores</tissue>
    </source>
</reference>
<keyword evidence="2" id="KW-1185">Reference proteome</keyword>
<proteinExistence type="predicted"/>
<dbReference type="EMBL" id="JMKJ01000455">
    <property type="protein sequence ID" value="KGG50898.1"/>
    <property type="molecule type" value="Genomic_DNA"/>
</dbReference>
<comment type="caution">
    <text evidence="1">The sequence shown here is derived from an EMBL/GenBank/DDBJ whole genome shotgun (WGS) entry which is preliminary data.</text>
</comment>
<dbReference type="AlphaFoldDB" id="A0A098VPH0"/>
<dbReference type="GeneID" id="25260214"/>
<dbReference type="VEuPathDB" id="MicrosporidiaDB:DI09_50p50"/>
<dbReference type="RefSeq" id="XP_013237344.1">
    <property type="nucleotide sequence ID" value="XM_013381890.1"/>
</dbReference>
<evidence type="ECO:0000313" key="1">
    <source>
        <dbReference type="EMBL" id="KGG50898.1"/>
    </source>
</evidence>